<proteinExistence type="predicted"/>
<feature type="region of interest" description="Disordered" evidence="1">
    <location>
        <begin position="97"/>
        <end position="121"/>
    </location>
</feature>
<sequence length="215" mass="25410">MKWFRLYSEILDDPKIQKLSDSEFRKFIYLMCFACELDQAGHIPYPNNEIAWRLRCDDVTMCDALVTLQKLKITSQNDSGIVINHWKKRQYKSDTSVERTRRYRERKNSVTSQKRHTKRHSDALEQIQIQNITPISPKGDDGLFDLFWLNYPNKKGKTAALKAWKKIKKPTEVIEKIKKVLPEQIESESWTKNNGQFIPMPATYLNQGRWDDETI</sequence>
<organism evidence="3">
    <name type="scientific">viral metagenome</name>
    <dbReference type="NCBI Taxonomy" id="1070528"/>
    <lineage>
        <taxon>unclassified sequences</taxon>
        <taxon>metagenomes</taxon>
        <taxon>organismal metagenomes</taxon>
    </lineage>
</organism>
<protein>
    <submittedName>
        <fullName evidence="3">Putative DNA replication protein</fullName>
    </submittedName>
</protein>
<evidence type="ECO:0000259" key="2">
    <source>
        <dbReference type="Pfam" id="PF09681"/>
    </source>
</evidence>
<feature type="domain" description="Phage replisome organiser N-terminal" evidence="2">
    <location>
        <begin position="3"/>
        <end position="109"/>
    </location>
</feature>
<evidence type="ECO:0000256" key="1">
    <source>
        <dbReference type="SAM" id="MobiDB-lite"/>
    </source>
</evidence>
<gene>
    <name evidence="3" type="ORF">MM415A03354_0007</name>
</gene>
<reference evidence="3" key="1">
    <citation type="submission" date="2020-03" db="EMBL/GenBank/DDBJ databases">
        <title>The deep terrestrial virosphere.</title>
        <authorList>
            <person name="Holmfeldt K."/>
            <person name="Nilsson E."/>
            <person name="Simone D."/>
            <person name="Lopez-Fernandez M."/>
            <person name="Wu X."/>
            <person name="de Brujin I."/>
            <person name="Lundin D."/>
            <person name="Andersson A."/>
            <person name="Bertilsson S."/>
            <person name="Dopson M."/>
        </authorList>
    </citation>
    <scope>NUCLEOTIDE SEQUENCE</scope>
    <source>
        <strain evidence="3">MM415A03354</strain>
    </source>
</reference>
<name>A0A6M3JQS5_9ZZZZ</name>
<dbReference type="EMBL" id="MT141850">
    <property type="protein sequence ID" value="QJA71157.1"/>
    <property type="molecule type" value="Genomic_DNA"/>
</dbReference>
<dbReference type="InterPro" id="IPR010056">
    <property type="entry name" value="Phage_rep_org__N"/>
</dbReference>
<accession>A0A6M3JQS5</accession>
<evidence type="ECO:0000313" key="3">
    <source>
        <dbReference type="EMBL" id="QJA71157.1"/>
    </source>
</evidence>
<dbReference type="AlphaFoldDB" id="A0A6M3JQS5"/>
<dbReference type="Pfam" id="PF09681">
    <property type="entry name" value="Phage_rep_org_N"/>
    <property type="match status" value="1"/>
</dbReference>